<evidence type="ECO:0000313" key="1">
    <source>
        <dbReference type="EMBL" id="KYP49609.1"/>
    </source>
</evidence>
<feature type="non-terminal residue" evidence="1">
    <location>
        <position position="1"/>
    </location>
</feature>
<proteinExistence type="predicted"/>
<sequence>HGLWVPRNKPFRFIHEYVSIYLRIHGYNGRTPQDVGFEKTAIPAIHKREEKKL</sequence>
<dbReference type="Gramene" id="C.cajan_27399.t">
    <property type="protein sequence ID" value="C.cajan_27399.t.cds1"/>
    <property type="gene ID" value="C.cajan_27399"/>
</dbReference>
<dbReference type="EMBL" id="KQ483473">
    <property type="protein sequence ID" value="KYP49609.1"/>
    <property type="molecule type" value="Genomic_DNA"/>
</dbReference>
<name>A0A151S489_CAJCA</name>
<reference evidence="1" key="1">
    <citation type="journal article" date="2012" name="Nat. Biotechnol.">
        <title>Draft genome sequence of pigeonpea (Cajanus cajan), an orphan legume crop of resource-poor farmers.</title>
        <authorList>
            <person name="Varshney R.K."/>
            <person name="Chen W."/>
            <person name="Li Y."/>
            <person name="Bharti A.K."/>
            <person name="Saxena R.K."/>
            <person name="Schlueter J.A."/>
            <person name="Donoghue M.T."/>
            <person name="Azam S."/>
            <person name="Fan G."/>
            <person name="Whaley A.M."/>
            <person name="Farmer A.D."/>
            <person name="Sheridan J."/>
            <person name="Iwata A."/>
            <person name="Tuteja R."/>
            <person name="Penmetsa R.V."/>
            <person name="Wu W."/>
            <person name="Upadhyaya H.D."/>
            <person name="Yang S.P."/>
            <person name="Shah T."/>
            <person name="Saxena K.B."/>
            <person name="Michael T."/>
            <person name="McCombie W.R."/>
            <person name="Yang B."/>
            <person name="Zhang G."/>
            <person name="Yang H."/>
            <person name="Wang J."/>
            <person name="Spillane C."/>
            <person name="Cook D.R."/>
            <person name="May G.D."/>
            <person name="Xu X."/>
            <person name="Jackson S.A."/>
        </authorList>
    </citation>
    <scope>NUCLEOTIDE SEQUENCE [LARGE SCALE GENOMIC DNA]</scope>
</reference>
<protein>
    <submittedName>
        <fullName evidence="1">Uncharacterized protein</fullName>
    </submittedName>
</protein>
<keyword evidence="2" id="KW-1185">Reference proteome</keyword>
<dbReference type="Proteomes" id="UP000075243">
    <property type="component" value="Unassembled WGS sequence"/>
</dbReference>
<accession>A0A151S489</accession>
<organism evidence="1 2">
    <name type="scientific">Cajanus cajan</name>
    <name type="common">Pigeon pea</name>
    <name type="synonym">Cajanus indicus</name>
    <dbReference type="NCBI Taxonomy" id="3821"/>
    <lineage>
        <taxon>Eukaryota</taxon>
        <taxon>Viridiplantae</taxon>
        <taxon>Streptophyta</taxon>
        <taxon>Embryophyta</taxon>
        <taxon>Tracheophyta</taxon>
        <taxon>Spermatophyta</taxon>
        <taxon>Magnoliopsida</taxon>
        <taxon>eudicotyledons</taxon>
        <taxon>Gunneridae</taxon>
        <taxon>Pentapetalae</taxon>
        <taxon>rosids</taxon>
        <taxon>fabids</taxon>
        <taxon>Fabales</taxon>
        <taxon>Fabaceae</taxon>
        <taxon>Papilionoideae</taxon>
        <taxon>50 kb inversion clade</taxon>
        <taxon>NPAAA clade</taxon>
        <taxon>indigoferoid/millettioid clade</taxon>
        <taxon>Phaseoleae</taxon>
        <taxon>Cajanus</taxon>
    </lineage>
</organism>
<gene>
    <name evidence="1" type="ORF">KK1_028695</name>
</gene>
<dbReference type="AlphaFoldDB" id="A0A151S489"/>
<evidence type="ECO:0000313" key="2">
    <source>
        <dbReference type="Proteomes" id="UP000075243"/>
    </source>
</evidence>